<evidence type="ECO:0000256" key="4">
    <source>
        <dbReference type="PIRSR" id="PIRSR036979-1"/>
    </source>
</evidence>
<dbReference type="InterPro" id="IPR023696">
    <property type="entry name" value="Ureohydrolase_dom_sf"/>
</dbReference>
<evidence type="ECO:0000256" key="5">
    <source>
        <dbReference type="RuleBase" id="RU003684"/>
    </source>
</evidence>
<dbReference type="AlphaFoldDB" id="A0A0M8KB69"/>
<evidence type="ECO:0000256" key="1">
    <source>
        <dbReference type="ARBA" id="ARBA00009227"/>
    </source>
</evidence>
<evidence type="ECO:0000313" key="6">
    <source>
        <dbReference type="EMBL" id="GAP64452.1"/>
    </source>
</evidence>
<feature type="binding site" evidence="4">
    <location>
        <position position="225"/>
    </location>
    <ligand>
        <name>Mn(2+)</name>
        <dbReference type="ChEBI" id="CHEBI:29035"/>
        <label>1</label>
    </ligand>
</feature>
<dbReference type="PANTHER" id="PTHR11358">
    <property type="entry name" value="ARGINASE/AGMATINASE"/>
    <property type="match status" value="1"/>
</dbReference>
<dbReference type="Proteomes" id="UP000037784">
    <property type="component" value="Unassembled WGS sequence"/>
</dbReference>
<comment type="cofactor">
    <cofactor evidence="4">
        <name>Mn(2+)</name>
        <dbReference type="ChEBI" id="CHEBI:29035"/>
    </cofactor>
    <text evidence="4">Binds 2 manganese ions per subunit.</text>
</comment>
<dbReference type="InterPro" id="IPR020855">
    <property type="entry name" value="Ureohydrolase_Mn_BS"/>
</dbReference>
<dbReference type="SUPFAM" id="SSF52768">
    <property type="entry name" value="Arginase/deacetylase"/>
    <property type="match status" value="1"/>
</dbReference>
<reference evidence="7 9" key="2">
    <citation type="submission" date="2015-07" db="EMBL/GenBank/DDBJ databases">
        <title>Whole genome sequence of Ardenticatena maritima DSM 23922.</title>
        <authorList>
            <person name="Hemp J."/>
            <person name="Ward L.M."/>
            <person name="Pace L.A."/>
            <person name="Fischer W.W."/>
        </authorList>
    </citation>
    <scope>NUCLEOTIDE SEQUENCE [LARGE SCALE GENOMIC DNA]</scope>
    <source>
        <strain evidence="7 9">110S</strain>
    </source>
</reference>
<sequence>MLPFAGIATFFRAESHALDEEWHADAAFLGVPFDITVGYRPGARFAPRAIREASLRYALPPEGYYHPRHGYRLVGYHLVDAGDVDLPTLEPLLAFDRITAAARAVRQRATLPIFVGGDHSVSFPLLRAFDDVDDLHVVQIDAHLDFTDMRNETRYSNSSPFRRAVEVLPNLRHITTIGLRGVRFDREAVDAAVKRGHRLVFREDLFDADIETFLPEGKPVYLSFDVDALDPAIFPATSSPEADGLSFREAVCIIQATAARNRIVGVDFVEMTPYLDTSGSSALLAARLLVEIMLAVAASEQTP</sequence>
<accession>A0A0M8KB69</accession>
<evidence type="ECO:0000313" key="7">
    <source>
        <dbReference type="EMBL" id="KPL88374.1"/>
    </source>
</evidence>
<comment type="similarity">
    <text evidence="1">Belongs to the arginase family. Agmatinase subfamily.</text>
</comment>
<keyword evidence="8" id="KW-1185">Reference proteome</keyword>
<evidence type="ECO:0000313" key="8">
    <source>
        <dbReference type="Proteomes" id="UP000037784"/>
    </source>
</evidence>
<dbReference type="Gene3D" id="3.40.800.10">
    <property type="entry name" value="Ureohydrolase domain"/>
    <property type="match status" value="1"/>
</dbReference>
<dbReference type="EMBL" id="LGKN01000004">
    <property type="protein sequence ID" value="KPL88374.1"/>
    <property type="molecule type" value="Genomic_DNA"/>
</dbReference>
<dbReference type="PIRSF" id="PIRSF036979">
    <property type="entry name" value="Arginase"/>
    <property type="match status" value="1"/>
</dbReference>
<feature type="binding site" evidence="4">
    <location>
        <position position="227"/>
    </location>
    <ligand>
        <name>Mn(2+)</name>
        <dbReference type="ChEBI" id="CHEBI:29035"/>
        <label>1</label>
    </ligand>
</feature>
<gene>
    <name evidence="6" type="ORF">ARMA_2875</name>
    <name evidence="7" type="ORF">SE16_06035</name>
</gene>
<name>A0A0M8KB69_9CHLR</name>
<dbReference type="InterPro" id="IPR006035">
    <property type="entry name" value="Ureohydrolase"/>
</dbReference>
<dbReference type="STRING" id="872965.SE16_06035"/>
<evidence type="ECO:0000256" key="2">
    <source>
        <dbReference type="ARBA" id="ARBA00022723"/>
    </source>
</evidence>
<dbReference type="GO" id="GO:0033389">
    <property type="term" value="P:putrescine biosynthetic process from arginine, via agmatine"/>
    <property type="evidence" value="ECO:0007669"/>
    <property type="project" value="TreeGrafter"/>
</dbReference>
<organism evidence="6 8">
    <name type="scientific">Ardenticatena maritima</name>
    <dbReference type="NCBI Taxonomy" id="872965"/>
    <lineage>
        <taxon>Bacteria</taxon>
        <taxon>Bacillati</taxon>
        <taxon>Chloroflexota</taxon>
        <taxon>Ardenticatenia</taxon>
        <taxon>Ardenticatenales</taxon>
        <taxon>Ardenticatenaceae</taxon>
        <taxon>Ardenticatena</taxon>
    </lineage>
</organism>
<dbReference type="EC" id="3.5.3.11" evidence="6"/>
<protein>
    <submittedName>
        <fullName evidence="6">Agmatinase</fullName>
        <ecNumber evidence="6">3.5.3.11</ecNumber>
    </submittedName>
</protein>
<reference evidence="6" key="1">
    <citation type="journal article" date="2015" name="Genome Announc.">
        <title>Draft Genome Sequence of a Heterotrophic Facultative Anaerobic Thermophilic Bacterium, Ardenticatena maritima Strain 110ST.</title>
        <authorList>
            <person name="Kawaichi S."/>
            <person name="Yoshida T."/>
            <person name="Sako Y."/>
            <person name="Nakamura R."/>
        </authorList>
    </citation>
    <scope>NUCLEOTIDE SEQUENCE [LARGE SCALE GENOMIC DNA]</scope>
    <source>
        <strain evidence="6">110S</strain>
    </source>
</reference>
<evidence type="ECO:0000256" key="3">
    <source>
        <dbReference type="ARBA" id="ARBA00022801"/>
    </source>
</evidence>
<reference evidence="8" key="3">
    <citation type="submission" date="2015-08" db="EMBL/GenBank/DDBJ databases">
        <title>Draft Genome Sequence of a Heterotrophic Facultative Anaerobic Bacterium Ardenticatena maritima Strain 110S.</title>
        <authorList>
            <person name="Kawaichi S."/>
            <person name="Yoshida T."/>
            <person name="Sako Y."/>
            <person name="Nakamura R."/>
        </authorList>
    </citation>
    <scope>NUCLEOTIDE SEQUENCE [LARGE SCALE GENOMIC DNA]</scope>
    <source>
        <strain evidence="8">110S</strain>
    </source>
</reference>
<comment type="caution">
    <text evidence="6">The sequence shown here is derived from an EMBL/GenBank/DDBJ whole genome shotgun (WGS) entry which is preliminary data.</text>
</comment>
<feature type="binding site" evidence="4">
    <location>
        <position position="145"/>
    </location>
    <ligand>
        <name>Mn(2+)</name>
        <dbReference type="ChEBI" id="CHEBI:29035"/>
        <label>1</label>
    </ligand>
</feature>
<dbReference type="RefSeq" id="WP_054494129.1">
    <property type="nucleotide sequence ID" value="NZ_BBZA01000265.1"/>
</dbReference>
<dbReference type="PATRIC" id="fig|872965.6.peg.1241"/>
<dbReference type="GO" id="GO:0046872">
    <property type="term" value="F:metal ion binding"/>
    <property type="evidence" value="ECO:0007669"/>
    <property type="project" value="UniProtKB-KW"/>
</dbReference>
<dbReference type="OrthoDB" id="9788689at2"/>
<dbReference type="GO" id="GO:0008783">
    <property type="term" value="F:agmatinase activity"/>
    <property type="evidence" value="ECO:0007669"/>
    <property type="project" value="UniProtKB-EC"/>
</dbReference>
<dbReference type="PROSITE" id="PS51409">
    <property type="entry name" value="ARGINASE_2"/>
    <property type="match status" value="1"/>
</dbReference>
<feature type="binding site" evidence="4">
    <location>
        <position position="119"/>
    </location>
    <ligand>
        <name>Mn(2+)</name>
        <dbReference type="ChEBI" id="CHEBI:29035"/>
        <label>1</label>
    </ligand>
</feature>
<proteinExistence type="inferred from homology"/>
<dbReference type="EMBL" id="BBZA01000265">
    <property type="protein sequence ID" value="GAP64452.1"/>
    <property type="molecule type" value="Genomic_DNA"/>
</dbReference>
<feature type="binding site" evidence="4">
    <location>
        <position position="141"/>
    </location>
    <ligand>
        <name>Mn(2+)</name>
        <dbReference type="ChEBI" id="CHEBI:29035"/>
        <label>1</label>
    </ligand>
</feature>
<keyword evidence="4" id="KW-0464">Manganese</keyword>
<feature type="binding site" evidence="4">
    <location>
        <position position="143"/>
    </location>
    <ligand>
        <name>Mn(2+)</name>
        <dbReference type="ChEBI" id="CHEBI:29035"/>
        <label>1</label>
    </ligand>
</feature>
<evidence type="ECO:0000313" key="9">
    <source>
        <dbReference type="Proteomes" id="UP000050502"/>
    </source>
</evidence>
<dbReference type="Proteomes" id="UP000050502">
    <property type="component" value="Unassembled WGS sequence"/>
</dbReference>
<dbReference type="PROSITE" id="PS01053">
    <property type="entry name" value="ARGINASE_1"/>
    <property type="match status" value="1"/>
</dbReference>
<dbReference type="Pfam" id="PF00491">
    <property type="entry name" value="Arginase"/>
    <property type="match status" value="1"/>
</dbReference>
<keyword evidence="3 5" id="KW-0378">Hydrolase</keyword>
<dbReference type="PANTHER" id="PTHR11358:SF26">
    <property type="entry name" value="GUANIDINO ACID HYDROLASE, MITOCHONDRIAL"/>
    <property type="match status" value="1"/>
</dbReference>
<keyword evidence="2 4" id="KW-0479">Metal-binding</keyword>
<dbReference type="FunCoup" id="A0A0M8KB69">
    <property type="interactions" value="273"/>
</dbReference>